<keyword evidence="5" id="KW-0969">Cilium</keyword>
<reference evidence="13" key="1">
    <citation type="submission" date="2020-06" db="EMBL/GenBank/DDBJ databases">
        <title>Draft genome of Bugula neritina, a colonial animal packing powerful symbionts and potential medicines.</title>
        <authorList>
            <person name="Rayko M."/>
        </authorList>
    </citation>
    <scope>NUCLEOTIDE SEQUENCE [LARGE SCALE GENOMIC DNA]</scope>
    <source>
        <strain evidence="13">Kwan_BN1</strain>
    </source>
</reference>
<evidence type="ECO:0000259" key="9">
    <source>
        <dbReference type="Pfam" id="PF23383"/>
    </source>
</evidence>
<keyword evidence="14" id="KW-1185">Reference proteome</keyword>
<feature type="domain" description="IFT140 second beta-propeller" evidence="10">
    <location>
        <begin position="497"/>
        <end position="542"/>
    </location>
</feature>
<dbReference type="OrthoDB" id="10258787at2759"/>
<evidence type="ECO:0000259" key="12">
    <source>
        <dbReference type="Pfam" id="PF24762"/>
    </source>
</evidence>
<evidence type="ECO:0000256" key="2">
    <source>
        <dbReference type="ARBA" id="ARBA00022574"/>
    </source>
</evidence>
<dbReference type="PROSITE" id="PS50082">
    <property type="entry name" value="WD_REPEATS_2"/>
    <property type="match status" value="1"/>
</dbReference>
<proteinExistence type="predicted"/>
<evidence type="ECO:0000256" key="1">
    <source>
        <dbReference type="ARBA" id="ARBA00004138"/>
    </source>
</evidence>
<evidence type="ECO:0000259" key="10">
    <source>
        <dbReference type="Pfam" id="PF23385"/>
    </source>
</evidence>
<dbReference type="SUPFAM" id="SSF48452">
    <property type="entry name" value="TPR-like"/>
    <property type="match status" value="1"/>
</dbReference>
<feature type="domain" description="IFT140 first beta-propeller" evidence="9">
    <location>
        <begin position="2"/>
        <end position="387"/>
    </location>
</feature>
<dbReference type="SMART" id="SM00320">
    <property type="entry name" value="WD40"/>
    <property type="match status" value="4"/>
</dbReference>
<dbReference type="Pfam" id="PF23385">
    <property type="entry name" value="Beta-prop_IFT140_2nd"/>
    <property type="match status" value="2"/>
</dbReference>
<dbReference type="InterPro" id="IPR056154">
    <property type="entry name" value="Beta-prop_IFT140_1st"/>
</dbReference>
<dbReference type="InterPro" id="IPR056168">
    <property type="entry name" value="TPR_IF140/IFT172/WDR19"/>
</dbReference>
<dbReference type="InterPro" id="IPR036322">
    <property type="entry name" value="WD40_repeat_dom_sf"/>
</dbReference>
<dbReference type="GO" id="GO:0036064">
    <property type="term" value="C:ciliary basal body"/>
    <property type="evidence" value="ECO:0007669"/>
    <property type="project" value="TreeGrafter"/>
</dbReference>
<dbReference type="Pfam" id="PF23383">
    <property type="entry name" value="Beta-prop_IFT140_1st"/>
    <property type="match status" value="1"/>
</dbReference>
<feature type="domain" description="IFT140 second beta-propeller" evidence="10">
    <location>
        <begin position="396"/>
        <end position="490"/>
    </location>
</feature>
<feature type="repeat" description="WD" evidence="7">
    <location>
        <begin position="98"/>
        <end position="139"/>
    </location>
</feature>
<dbReference type="GO" id="GO:0035721">
    <property type="term" value="P:intraciliary retrograde transport"/>
    <property type="evidence" value="ECO:0007669"/>
    <property type="project" value="TreeGrafter"/>
</dbReference>
<dbReference type="InterPro" id="IPR011990">
    <property type="entry name" value="TPR-like_helical_dom_sf"/>
</dbReference>
<keyword evidence="2 7" id="KW-0853">WD repeat</keyword>
<dbReference type="InterPro" id="IPR015943">
    <property type="entry name" value="WD40/YVTN_repeat-like_dom_sf"/>
</dbReference>
<gene>
    <name evidence="13" type="ORF">EB796_001570</name>
</gene>
<keyword evidence="4" id="KW-0802">TPR repeat</keyword>
<evidence type="ECO:0000256" key="8">
    <source>
        <dbReference type="SAM" id="MobiDB-lite"/>
    </source>
</evidence>
<feature type="region of interest" description="Disordered" evidence="8">
    <location>
        <begin position="550"/>
        <end position="570"/>
    </location>
</feature>
<accession>A0A7J7KPL8</accession>
<evidence type="ECO:0000256" key="3">
    <source>
        <dbReference type="ARBA" id="ARBA00022737"/>
    </source>
</evidence>
<comment type="subcellular location">
    <subcellularLocation>
        <location evidence="1">Cell projection</location>
        <location evidence="1">Cilium</location>
    </subcellularLocation>
</comment>
<dbReference type="SUPFAM" id="SSF50978">
    <property type="entry name" value="WD40 repeat-like"/>
    <property type="match status" value="1"/>
</dbReference>
<dbReference type="EMBL" id="VXIV02000180">
    <property type="protein sequence ID" value="KAF6040130.1"/>
    <property type="molecule type" value="Genomic_DNA"/>
</dbReference>
<sequence>MAVYFDKKINTTQLGDISGLYYHNVHPILAVVSFSNGAGGSVNLYNKSGEALNHATVNRSAQCTVACWQPQNKIIAMGWQNGEVVIWNEGSREIIDVPKMHNDCITCLVWSSKASRLVSTDQAGNVAVWKVNGRGQVQSRPVLQHNFQEHVKEVVFRSVPEKQGVNIAALARAAVSGDESALDMFSWKESGTRLSSVYHCHETNGKTQKCFTTDAAIFKLMMMESKSILVTITVNLTLAQHNVSPSGDLKEIFKVKLSGKGDRPSVCWAGSGVLATATGESVIRVWDLVNSNNYVLSLESQPAYDKNELINCVTYSKDKETIAAGTNLGNVAMWKHYQSEKSDDDENCWKLQPPSAIEGMIEHIMFGSSENLLAASSIDNLFLLNEQVMKTAFSENVAAVQLGPQSVSIDCFATNVHHEIKTSIQVHGVAVGKDSAAVWNGKLVEMYEINQDQQTLKGIGNWSCEASKVAVHEQNVYTIEGQKAQVRTMQAIKGNVMQEAESLVVSLFTTPEHGTMIQDSFNMNKTFSAFLGFEVPYFFFAVKADELQSSNTGEKQLTPRPAAVSSSPSQHVARRTMRDFIGLEQANKSSRDAMMNFSFYLTIGNMDEAFKSIKLIKSESVWENMAKMCVKSRRLDVASVCLGNMGHARGAKALREASKYQELDARVAVLAIQLGLLDDAERLLKSCKRYDLLNELYQANGQWDKAIAVAESNDRIHLRSCHYNYAKHLEEKGDLNSAISYFERSDTQKFEVPRMLFDEPQDLEKYILKSKDRSLRKWWAQYLENFLSLVRVYCYCGNLDKAAEICNDTGDRAACYQLARTYENQDQPKESIHFYTRAQAYGNAIRLCREHEMDDQLMNLALLGKTEDMLEAAKYYEKKPGCQDKAVMLYHKSGSFSKALDLAFETKQFGALQVISESLTSNTDPEVLKRCAQFFLDNGQFDRAVDLLAIGKKYIDALKLCNDQNVMLTEELVEKLTPEKSDDKDSESDRMRILEAIATVCMNQRQYHLATKKYTQAGNRIKGMKALLKSGDTEKITFYAGVSRQKEIYVMAANYLQSLDWTKNPKVMKDIISFYTKGRALDSLASFYESCAQAEIDEYQNYEKALGALGEAAKSISNAKMSNTTLQEERLAALKHKITLIKKFVNAKRSYEDSPEEAIKLCQILLEEPDIDSSVRLGNLYGFIIEHFHRKGNFNMAYNLLQELRSKTSVSIGHYISMATLESIHQHLNIPLGRGPAVDNKSVDQFQEDDEGDIVGEAIEEEVDDFD</sequence>
<comment type="caution">
    <text evidence="13">The sequence shown here is derived from an EMBL/GenBank/DDBJ whole genome shotgun (WGS) entry which is preliminary data.</text>
</comment>
<dbReference type="Pfam" id="PF24760">
    <property type="entry name" value="TPR_IF140_C"/>
    <property type="match status" value="1"/>
</dbReference>
<keyword evidence="6" id="KW-0966">Cell projection</keyword>
<dbReference type="FunFam" id="1.25.40.470:FF:000011">
    <property type="entry name" value="Intraflagellar transport protein 140"/>
    <property type="match status" value="1"/>
</dbReference>
<dbReference type="AlphaFoldDB" id="A0A7J7KPL8"/>
<dbReference type="Gene3D" id="2.130.10.10">
    <property type="entry name" value="YVTN repeat-like/Quinoprotein amine dehydrogenase"/>
    <property type="match status" value="2"/>
</dbReference>
<evidence type="ECO:0000256" key="6">
    <source>
        <dbReference type="ARBA" id="ARBA00023273"/>
    </source>
</evidence>
<evidence type="ECO:0000256" key="5">
    <source>
        <dbReference type="ARBA" id="ARBA00023069"/>
    </source>
</evidence>
<dbReference type="InterPro" id="IPR001680">
    <property type="entry name" value="WD40_rpt"/>
</dbReference>
<name>A0A7J7KPL8_BUGNE</name>
<dbReference type="PANTHER" id="PTHR15722">
    <property type="entry name" value="IFT140/172-RELATED"/>
    <property type="match status" value="1"/>
</dbReference>
<dbReference type="InterPro" id="IPR056155">
    <property type="entry name" value="Beta-prop_IFT140_2nd"/>
</dbReference>
<organism evidence="13 14">
    <name type="scientific">Bugula neritina</name>
    <name type="common">Brown bryozoan</name>
    <name type="synonym">Sertularia neritina</name>
    <dbReference type="NCBI Taxonomy" id="10212"/>
    <lineage>
        <taxon>Eukaryota</taxon>
        <taxon>Metazoa</taxon>
        <taxon>Spiralia</taxon>
        <taxon>Lophotrochozoa</taxon>
        <taxon>Bryozoa</taxon>
        <taxon>Gymnolaemata</taxon>
        <taxon>Cheilostomatida</taxon>
        <taxon>Flustrina</taxon>
        <taxon>Buguloidea</taxon>
        <taxon>Bugulidae</taxon>
        <taxon>Bugula</taxon>
    </lineage>
</organism>
<evidence type="ECO:0000313" key="13">
    <source>
        <dbReference type="EMBL" id="KAF6040130.1"/>
    </source>
</evidence>
<dbReference type="InterPro" id="IPR056156">
    <property type="entry name" value="TPR_IF140_C"/>
</dbReference>
<keyword evidence="3" id="KW-0677">Repeat</keyword>
<dbReference type="PANTHER" id="PTHR15722:SF7">
    <property type="entry name" value="INTRAFLAGELLAR TRANSPORT PROTEIN 140 HOMOLOG"/>
    <property type="match status" value="1"/>
</dbReference>
<evidence type="ECO:0000256" key="7">
    <source>
        <dbReference type="PROSITE-ProRule" id="PRU00221"/>
    </source>
</evidence>
<evidence type="ECO:0000256" key="4">
    <source>
        <dbReference type="ARBA" id="ARBA00022803"/>
    </source>
</evidence>
<dbReference type="GO" id="GO:0030991">
    <property type="term" value="C:intraciliary transport particle A"/>
    <property type="evidence" value="ECO:0007669"/>
    <property type="project" value="TreeGrafter"/>
</dbReference>
<dbReference type="GO" id="GO:0005930">
    <property type="term" value="C:axoneme"/>
    <property type="evidence" value="ECO:0007669"/>
    <property type="project" value="TreeGrafter"/>
</dbReference>
<protein>
    <submittedName>
        <fullName evidence="13">IFT140</fullName>
    </submittedName>
</protein>
<dbReference type="Proteomes" id="UP000593567">
    <property type="component" value="Unassembled WGS sequence"/>
</dbReference>
<dbReference type="Pfam" id="PF24762">
    <property type="entry name" value="TPR_IF140-IFT172"/>
    <property type="match status" value="1"/>
</dbReference>
<feature type="domain" description="IF140/IFT172/WDR19 TPR" evidence="12">
    <location>
        <begin position="604"/>
        <end position="1074"/>
    </location>
</feature>
<dbReference type="Gene3D" id="1.25.40.470">
    <property type="match status" value="2"/>
</dbReference>
<feature type="domain" description="IF140 C-terminal TPR" evidence="11">
    <location>
        <begin position="1082"/>
        <end position="1205"/>
    </location>
</feature>
<evidence type="ECO:0000259" key="11">
    <source>
        <dbReference type="Pfam" id="PF24760"/>
    </source>
</evidence>
<evidence type="ECO:0000313" key="14">
    <source>
        <dbReference type="Proteomes" id="UP000593567"/>
    </source>
</evidence>